<name>A0A7W8HWI4_9CAUL</name>
<sequence>MTMRAIGFAAALCLVGLPDRTATASPPAAVEPSWPTGEAAVDTPELENLSVPGRVRARGIYGLFSVAGVLSFQGGRLHWTVDGVTESGRYDQSQTADGARFSADYVTRDNERLQWSGYVRNGRLRDVTAIWTRARGDFVHDLLLPRRLTLDFTPDRQRSSR</sequence>
<gene>
    <name evidence="2" type="ORF">HNQ67_000698</name>
</gene>
<protein>
    <submittedName>
        <fullName evidence="2">Uncharacterized protein</fullName>
    </submittedName>
</protein>
<evidence type="ECO:0000313" key="2">
    <source>
        <dbReference type="EMBL" id="MBB5291202.1"/>
    </source>
</evidence>
<dbReference type="EMBL" id="JACHFZ010000001">
    <property type="protein sequence ID" value="MBB5291202.1"/>
    <property type="molecule type" value="Genomic_DNA"/>
</dbReference>
<proteinExistence type="predicted"/>
<feature type="signal peptide" evidence="1">
    <location>
        <begin position="1"/>
        <end position="24"/>
    </location>
</feature>
<organism evidence="2 3">
    <name type="scientific">Brevundimonas basaltis</name>
    <dbReference type="NCBI Taxonomy" id="472166"/>
    <lineage>
        <taxon>Bacteria</taxon>
        <taxon>Pseudomonadati</taxon>
        <taxon>Pseudomonadota</taxon>
        <taxon>Alphaproteobacteria</taxon>
        <taxon>Caulobacterales</taxon>
        <taxon>Caulobacteraceae</taxon>
        <taxon>Brevundimonas</taxon>
    </lineage>
</organism>
<keyword evidence="1" id="KW-0732">Signal</keyword>
<dbReference type="Proteomes" id="UP000566663">
    <property type="component" value="Unassembled WGS sequence"/>
</dbReference>
<dbReference type="AlphaFoldDB" id="A0A7W8HWI4"/>
<dbReference type="RefSeq" id="WP_183252342.1">
    <property type="nucleotide sequence ID" value="NZ_BAAAFF010000004.1"/>
</dbReference>
<feature type="chain" id="PRO_5031046012" evidence="1">
    <location>
        <begin position="25"/>
        <end position="161"/>
    </location>
</feature>
<keyword evidence="3" id="KW-1185">Reference proteome</keyword>
<evidence type="ECO:0000256" key="1">
    <source>
        <dbReference type="SAM" id="SignalP"/>
    </source>
</evidence>
<evidence type="ECO:0000313" key="3">
    <source>
        <dbReference type="Proteomes" id="UP000566663"/>
    </source>
</evidence>
<comment type="caution">
    <text evidence="2">The sequence shown here is derived from an EMBL/GenBank/DDBJ whole genome shotgun (WGS) entry which is preliminary data.</text>
</comment>
<reference evidence="2 3" key="1">
    <citation type="submission" date="2020-08" db="EMBL/GenBank/DDBJ databases">
        <title>Genomic Encyclopedia of Type Strains, Phase IV (KMG-IV): sequencing the most valuable type-strain genomes for metagenomic binning, comparative biology and taxonomic classification.</title>
        <authorList>
            <person name="Goeker M."/>
        </authorList>
    </citation>
    <scope>NUCLEOTIDE SEQUENCE [LARGE SCALE GENOMIC DNA]</scope>
    <source>
        <strain evidence="2 3">DSM 25335</strain>
    </source>
</reference>
<accession>A0A7W8HWI4</accession>